<dbReference type="Proteomes" id="UP000297229">
    <property type="component" value="Unassembled WGS sequence"/>
</dbReference>
<dbReference type="PANTHER" id="PTHR35910:SF1">
    <property type="entry name" value="2EXR DOMAIN-CONTAINING PROTEIN"/>
    <property type="match status" value="1"/>
</dbReference>
<name>A0A4Z1JPD6_9HELO</name>
<evidence type="ECO:0000259" key="1">
    <source>
        <dbReference type="Pfam" id="PF20150"/>
    </source>
</evidence>
<feature type="domain" description="2EXR" evidence="1">
    <location>
        <begin position="26"/>
        <end position="123"/>
    </location>
</feature>
<sequence length="287" mass="33489">MNSQDQSSDQALAQDQSSNSRSLVDFTLFPQLSPDLRVMIWKATLTPRVFSRRCLSVNSNQPLNSVNIPSLLSVDAETRYEALKWYKDIAISAERLHNLRRANFWLPRGEKLRILFNPEIDVIVDENLRCDVYPLFINDDVNANTPRRSPLLIDPDFVKKVQVSPEVFMNSSWTWDQMLRNWQDNYYGFEDIGLWLYEMNLNRFMFTDLRFNNLNEFILQDVDCALPHQLDSPDTRATCKRFLSTMFQAETTRESKAHIQVSIPKIIVLPGAKSMVERLRTDCEEVE</sequence>
<dbReference type="EMBL" id="PQXM01000218">
    <property type="protein sequence ID" value="TGO75336.1"/>
    <property type="molecule type" value="Genomic_DNA"/>
</dbReference>
<dbReference type="AlphaFoldDB" id="A0A4Z1JPD6"/>
<gene>
    <name evidence="2" type="ORF">BELL_0219g00010</name>
</gene>
<evidence type="ECO:0000313" key="2">
    <source>
        <dbReference type="EMBL" id="TGO75336.1"/>
    </source>
</evidence>
<keyword evidence="3" id="KW-1185">Reference proteome</keyword>
<reference evidence="2 3" key="1">
    <citation type="submission" date="2017-12" db="EMBL/GenBank/DDBJ databases">
        <title>Comparative genomics of Botrytis spp.</title>
        <authorList>
            <person name="Valero-Jimenez C.A."/>
            <person name="Tapia P."/>
            <person name="Veloso J."/>
            <person name="Silva-Moreno E."/>
            <person name="Staats M."/>
            <person name="Valdes J.H."/>
            <person name="Van Kan J.A.L."/>
        </authorList>
    </citation>
    <scope>NUCLEOTIDE SEQUENCE [LARGE SCALE GENOMIC DNA]</scope>
    <source>
        <strain evidence="2 3">Be9601</strain>
    </source>
</reference>
<accession>A0A4Z1JPD6</accession>
<evidence type="ECO:0000313" key="3">
    <source>
        <dbReference type="Proteomes" id="UP000297229"/>
    </source>
</evidence>
<dbReference type="InterPro" id="IPR045518">
    <property type="entry name" value="2EXR"/>
</dbReference>
<dbReference type="PANTHER" id="PTHR35910">
    <property type="entry name" value="2EXR DOMAIN-CONTAINING PROTEIN"/>
    <property type="match status" value="1"/>
</dbReference>
<comment type="caution">
    <text evidence="2">The sequence shown here is derived from an EMBL/GenBank/DDBJ whole genome shotgun (WGS) entry which is preliminary data.</text>
</comment>
<proteinExistence type="predicted"/>
<organism evidence="2 3">
    <name type="scientific">Botrytis elliptica</name>
    <dbReference type="NCBI Taxonomy" id="278938"/>
    <lineage>
        <taxon>Eukaryota</taxon>
        <taxon>Fungi</taxon>
        <taxon>Dikarya</taxon>
        <taxon>Ascomycota</taxon>
        <taxon>Pezizomycotina</taxon>
        <taxon>Leotiomycetes</taxon>
        <taxon>Helotiales</taxon>
        <taxon>Sclerotiniaceae</taxon>
        <taxon>Botrytis</taxon>
    </lineage>
</organism>
<protein>
    <recommendedName>
        <fullName evidence="1">2EXR domain-containing protein</fullName>
    </recommendedName>
</protein>
<dbReference type="Pfam" id="PF20150">
    <property type="entry name" value="2EXR"/>
    <property type="match status" value="1"/>
</dbReference>